<reference evidence="2 3" key="1">
    <citation type="submission" date="2017-04" db="EMBL/GenBank/DDBJ databases">
        <title>Genome sequencing of [Candida] sorbophila.</title>
        <authorList>
            <person name="Ahn J.O."/>
        </authorList>
    </citation>
    <scope>NUCLEOTIDE SEQUENCE [LARGE SCALE GENOMIC DNA]</scope>
    <source>
        <strain evidence="2 3">DS02</strain>
    </source>
</reference>
<gene>
    <name evidence="2" type="ORF">B9G98_03407</name>
</gene>
<organism evidence="2 3">
    <name type="scientific">Wickerhamiella sorbophila</name>
    <dbReference type="NCBI Taxonomy" id="45607"/>
    <lineage>
        <taxon>Eukaryota</taxon>
        <taxon>Fungi</taxon>
        <taxon>Dikarya</taxon>
        <taxon>Ascomycota</taxon>
        <taxon>Saccharomycotina</taxon>
        <taxon>Dipodascomycetes</taxon>
        <taxon>Dipodascales</taxon>
        <taxon>Trichomonascaceae</taxon>
        <taxon>Wickerhamiella</taxon>
    </lineage>
</organism>
<dbReference type="EMBL" id="NDIQ01000022">
    <property type="protein sequence ID" value="PRT55787.1"/>
    <property type="molecule type" value="Genomic_DNA"/>
</dbReference>
<comment type="caution">
    <text evidence="2">The sequence shown here is derived from an EMBL/GenBank/DDBJ whole genome shotgun (WGS) entry which is preliminary data.</text>
</comment>
<dbReference type="Proteomes" id="UP000238350">
    <property type="component" value="Unassembled WGS sequence"/>
</dbReference>
<name>A0A2T0FLE4_9ASCO</name>
<dbReference type="GeneID" id="36517155"/>
<feature type="transmembrane region" description="Helical" evidence="1">
    <location>
        <begin position="67"/>
        <end position="90"/>
    </location>
</feature>
<accession>A0A2T0FLE4</accession>
<keyword evidence="1" id="KW-1133">Transmembrane helix</keyword>
<keyword evidence="1" id="KW-0472">Membrane</keyword>
<dbReference type="RefSeq" id="XP_024665732.1">
    <property type="nucleotide sequence ID" value="XM_024809964.1"/>
</dbReference>
<evidence type="ECO:0000313" key="3">
    <source>
        <dbReference type="Proteomes" id="UP000238350"/>
    </source>
</evidence>
<feature type="transmembrane region" description="Helical" evidence="1">
    <location>
        <begin position="96"/>
        <end position="129"/>
    </location>
</feature>
<proteinExistence type="predicted"/>
<keyword evidence="1" id="KW-0812">Transmembrane</keyword>
<sequence length="177" mass="19355">MESTDFAIVNSSLLPRLPEIVLENLPTNRPVCSFLLILLATTFVFGSIMKLGLIFKRLRPVELHNPSVVTVLGTAGILEPLGFMTVLWAIDKLGVYVFILCILTLQAAGLLKIAGICGLAKAMSLLVFYGVLDDTDTLSLFQYRILELSSCLLILPVLFVPIPSLQCESLEPPLIPK</sequence>
<protein>
    <submittedName>
        <fullName evidence="2">Uncharacterized protein</fullName>
    </submittedName>
</protein>
<keyword evidence="3" id="KW-1185">Reference proteome</keyword>
<evidence type="ECO:0000313" key="2">
    <source>
        <dbReference type="EMBL" id="PRT55787.1"/>
    </source>
</evidence>
<dbReference type="AlphaFoldDB" id="A0A2T0FLE4"/>
<feature type="transmembrane region" description="Helical" evidence="1">
    <location>
        <begin position="34"/>
        <end position="55"/>
    </location>
</feature>
<evidence type="ECO:0000256" key="1">
    <source>
        <dbReference type="SAM" id="Phobius"/>
    </source>
</evidence>